<dbReference type="InterPro" id="IPR018490">
    <property type="entry name" value="cNMP-bd_dom_sf"/>
</dbReference>
<comment type="catalytic activity">
    <reaction evidence="1">
        <text>ATP + protein L-histidine = ADP + protein N-phospho-L-histidine.</text>
        <dbReference type="EC" id="2.7.13.3"/>
    </reaction>
</comment>
<evidence type="ECO:0000259" key="3">
    <source>
        <dbReference type="PROSITE" id="PS50042"/>
    </source>
</evidence>
<dbReference type="PANTHER" id="PTHR43065">
    <property type="entry name" value="SENSOR HISTIDINE KINASE"/>
    <property type="match status" value="1"/>
</dbReference>
<dbReference type="InterPro" id="IPR000595">
    <property type="entry name" value="cNMP-bd_dom"/>
</dbReference>
<comment type="caution">
    <text evidence="5">The sequence shown here is derived from an EMBL/GenBank/DDBJ whole genome shotgun (WGS) entry which is preliminary data.</text>
</comment>
<dbReference type="EMBL" id="SHKW01000001">
    <property type="protein sequence ID" value="RZU43004.1"/>
    <property type="molecule type" value="Genomic_DNA"/>
</dbReference>
<dbReference type="Gene3D" id="2.60.120.10">
    <property type="entry name" value="Jelly Rolls"/>
    <property type="match status" value="1"/>
</dbReference>
<dbReference type="InterPro" id="IPR003594">
    <property type="entry name" value="HATPase_dom"/>
</dbReference>
<dbReference type="PROSITE" id="PS50042">
    <property type="entry name" value="CNMP_BINDING_3"/>
    <property type="match status" value="1"/>
</dbReference>
<dbReference type="GO" id="GO:0004673">
    <property type="term" value="F:protein histidine kinase activity"/>
    <property type="evidence" value="ECO:0007669"/>
    <property type="project" value="UniProtKB-EC"/>
</dbReference>
<evidence type="ECO:0000256" key="1">
    <source>
        <dbReference type="ARBA" id="ARBA00000085"/>
    </source>
</evidence>
<dbReference type="SMART" id="SM00100">
    <property type="entry name" value="cNMP"/>
    <property type="match status" value="1"/>
</dbReference>
<evidence type="ECO:0000256" key="2">
    <source>
        <dbReference type="ARBA" id="ARBA00012438"/>
    </source>
</evidence>
<dbReference type="OrthoDB" id="9784397at2"/>
<accession>A0A4Q7YZP8</accession>
<dbReference type="PRINTS" id="PR00344">
    <property type="entry name" value="BCTRLSENSOR"/>
</dbReference>
<evidence type="ECO:0000313" key="5">
    <source>
        <dbReference type="EMBL" id="RZU43004.1"/>
    </source>
</evidence>
<dbReference type="Gene3D" id="1.10.287.130">
    <property type="match status" value="1"/>
</dbReference>
<dbReference type="Pfam" id="PF00027">
    <property type="entry name" value="cNMP_binding"/>
    <property type="match status" value="1"/>
</dbReference>
<feature type="domain" description="Histidine kinase" evidence="4">
    <location>
        <begin position="282"/>
        <end position="485"/>
    </location>
</feature>
<evidence type="ECO:0000313" key="6">
    <source>
        <dbReference type="Proteomes" id="UP000292958"/>
    </source>
</evidence>
<dbReference type="Gene3D" id="3.30.565.10">
    <property type="entry name" value="Histidine kinase-like ATPase, C-terminal domain"/>
    <property type="match status" value="1"/>
</dbReference>
<dbReference type="CDD" id="cd00038">
    <property type="entry name" value="CAP_ED"/>
    <property type="match status" value="1"/>
</dbReference>
<sequence>MSQQTPVVQQPAAAPISDALFAKLRTTSIFSSLKEEELRCLKGLEEIQLKKGDLLVRQGEVAHNFWVLLEGSVLLSQTMPDGREMEVTSIPSGNAFGELPLLANIPNAINMRAEDSCHLVQLNEEGFWSLMTTCPDVRKAILGNMAKRFQRMQSATIQQEKMASLGTLAAGLMHELNNPGTAARRAASQLRANLMRMHELSAKFSKIDLSREQKECLHDLQEHTLQARQPIVMNSLEQSDAEEALAEWMEGANIENAWKMAPTLVSIGLKAEDLECARSEFPGSTLSDALNWLEAMASSMQLVATIEESIGRVSDLVMAVKSYAYEGKGLKQSVDINSSIHATLVILSHKMREKEITVEKDFAADLPPLQSECTGLNQIWTNLLDNSIDAVGPHGKISVKTWAEKSPTNDQRTDICIRIADDGSGIPLDSQAHIFDTFYTTKPVGVGTGLGLGIVHRIVDQYGGIIRFSSVPGSTEFIVRLPAQAPQSA</sequence>
<feature type="domain" description="Cyclic nucleotide-binding" evidence="3">
    <location>
        <begin position="44"/>
        <end position="148"/>
    </location>
</feature>
<dbReference type="SUPFAM" id="SSF51206">
    <property type="entry name" value="cAMP-binding domain-like"/>
    <property type="match status" value="1"/>
</dbReference>
<keyword evidence="6" id="KW-1185">Reference proteome</keyword>
<dbReference type="PANTHER" id="PTHR43065:SF48">
    <property type="entry name" value="HISTIDINE KINASE"/>
    <property type="match status" value="1"/>
</dbReference>
<dbReference type="Proteomes" id="UP000292958">
    <property type="component" value="Unassembled WGS sequence"/>
</dbReference>
<dbReference type="RefSeq" id="WP_130421235.1">
    <property type="nucleotide sequence ID" value="NZ_SHKW01000001.1"/>
</dbReference>
<proteinExistence type="predicted"/>
<gene>
    <name evidence="5" type="ORF">BDD14_4605</name>
</gene>
<protein>
    <recommendedName>
        <fullName evidence="2">histidine kinase</fullName>
        <ecNumber evidence="2">2.7.13.3</ecNumber>
    </recommendedName>
</protein>
<dbReference type="EC" id="2.7.13.3" evidence="2"/>
<dbReference type="InterPro" id="IPR036890">
    <property type="entry name" value="HATPase_C_sf"/>
</dbReference>
<evidence type="ECO:0000259" key="4">
    <source>
        <dbReference type="PROSITE" id="PS50109"/>
    </source>
</evidence>
<organism evidence="5 6">
    <name type="scientific">Edaphobacter modestus</name>
    <dbReference type="NCBI Taxonomy" id="388466"/>
    <lineage>
        <taxon>Bacteria</taxon>
        <taxon>Pseudomonadati</taxon>
        <taxon>Acidobacteriota</taxon>
        <taxon>Terriglobia</taxon>
        <taxon>Terriglobales</taxon>
        <taxon>Acidobacteriaceae</taxon>
        <taxon>Edaphobacter</taxon>
    </lineage>
</organism>
<dbReference type="InterPro" id="IPR014710">
    <property type="entry name" value="RmlC-like_jellyroll"/>
</dbReference>
<dbReference type="SMART" id="SM00387">
    <property type="entry name" value="HATPase_c"/>
    <property type="match status" value="1"/>
</dbReference>
<dbReference type="SUPFAM" id="SSF55874">
    <property type="entry name" value="ATPase domain of HSP90 chaperone/DNA topoisomerase II/histidine kinase"/>
    <property type="match status" value="1"/>
</dbReference>
<dbReference type="InterPro" id="IPR005467">
    <property type="entry name" value="His_kinase_dom"/>
</dbReference>
<reference evidence="5 6" key="1">
    <citation type="submission" date="2019-02" db="EMBL/GenBank/DDBJ databases">
        <title>Genomic Encyclopedia of Archaeal and Bacterial Type Strains, Phase II (KMG-II): from individual species to whole genera.</title>
        <authorList>
            <person name="Goeker M."/>
        </authorList>
    </citation>
    <scope>NUCLEOTIDE SEQUENCE [LARGE SCALE GENOMIC DNA]</scope>
    <source>
        <strain evidence="5 6">DSM 18101</strain>
    </source>
</reference>
<dbReference type="Pfam" id="PF02518">
    <property type="entry name" value="HATPase_c"/>
    <property type="match status" value="1"/>
</dbReference>
<dbReference type="PROSITE" id="PS50109">
    <property type="entry name" value="HIS_KIN"/>
    <property type="match status" value="1"/>
</dbReference>
<dbReference type="AlphaFoldDB" id="A0A4Q7YZP8"/>
<dbReference type="InterPro" id="IPR004358">
    <property type="entry name" value="Sig_transdc_His_kin-like_C"/>
</dbReference>
<name>A0A4Q7YZP8_9BACT</name>